<comment type="cofactor">
    <cofactor evidence="1">
        <name>Zn(2+)</name>
        <dbReference type="ChEBI" id="CHEBI:29105"/>
    </cofactor>
</comment>
<feature type="transmembrane region" description="Helical" evidence="12">
    <location>
        <begin position="69"/>
        <end position="88"/>
    </location>
</feature>
<evidence type="ECO:0000256" key="6">
    <source>
        <dbReference type="ARBA" id="ARBA00022723"/>
    </source>
</evidence>
<feature type="domain" description="Peptidase M48" evidence="13">
    <location>
        <begin position="104"/>
        <end position="332"/>
    </location>
</feature>
<evidence type="ECO:0000256" key="3">
    <source>
        <dbReference type="ARBA" id="ARBA00022475"/>
    </source>
</evidence>
<organism evidence="14 15">
    <name type="scientific">Luteimonas salinisoli</name>
    <dbReference type="NCBI Taxonomy" id="2752307"/>
    <lineage>
        <taxon>Bacteria</taxon>
        <taxon>Pseudomonadati</taxon>
        <taxon>Pseudomonadota</taxon>
        <taxon>Gammaproteobacteria</taxon>
        <taxon>Lysobacterales</taxon>
        <taxon>Lysobacteraceae</taxon>
        <taxon>Luteimonas</taxon>
    </lineage>
</organism>
<evidence type="ECO:0000256" key="5">
    <source>
        <dbReference type="ARBA" id="ARBA00022692"/>
    </source>
</evidence>
<dbReference type="AlphaFoldDB" id="A0A853JC77"/>
<evidence type="ECO:0000256" key="10">
    <source>
        <dbReference type="ARBA" id="ARBA00023049"/>
    </source>
</evidence>
<dbReference type="RefSeq" id="WP_180678642.1">
    <property type="nucleotide sequence ID" value="NZ_JACCKA010000063.1"/>
</dbReference>
<keyword evidence="3" id="KW-1003">Cell membrane</keyword>
<keyword evidence="15" id="KW-1185">Reference proteome</keyword>
<dbReference type="InterPro" id="IPR001915">
    <property type="entry name" value="Peptidase_M48"/>
</dbReference>
<dbReference type="GO" id="GO:0006508">
    <property type="term" value="P:proteolysis"/>
    <property type="evidence" value="ECO:0007669"/>
    <property type="project" value="UniProtKB-KW"/>
</dbReference>
<dbReference type="PANTHER" id="PTHR43221">
    <property type="entry name" value="PROTEASE HTPX"/>
    <property type="match status" value="1"/>
</dbReference>
<dbReference type="GO" id="GO:0005886">
    <property type="term" value="C:plasma membrane"/>
    <property type="evidence" value="ECO:0007669"/>
    <property type="project" value="UniProtKB-SubCell"/>
</dbReference>
<keyword evidence="4 14" id="KW-0645">Protease</keyword>
<name>A0A853JC77_9GAMM</name>
<evidence type="ECO:0000256" key="7">
    <source>
        <dbReference type="ARBA" id="ARBA00022801"/>
    </source>
</evidence>
<gene>
    <name evidence="14" type="ORF">H0E84_10695</name>
</gene>
<keyword evidence="11 12" id="KW-0472">Membrane</keyword>
<dbReference type="GO" id="GO:0046872">
    <property type="term" value="F:metal ion binding"/>
    <property type="evidence" value="ECO:0007669"/>
    <property type="project" value="UniProtKB-KW"/>
</dbReference>
<accession>A0A853JC77</accession>
<keyword evidence="9 12" id="KW-1133">Transmembrane helix</keyword>
<keyword evidence="6" id="KW-0479">Metal-binding</keyword>
<dbReference type="EMBL" id="JACCKA010000063">
    <property type="protein sequence ID" value="NZA26853.1"/>
    <property type="molecule type" value="Genomic_DNA"/>
</dbReference>
<dbReference type="CDD" id="cd07328">
    <property type="entry name" value="M48_Ste24p_like"/>
    <property type="match status" value="1"/>
</dbReference>
<evidence type="ECO:0000256" key="2">
    <source>
        <dbReference type="ARBA" id="ARBA00004651"/>
    </source>
</evidence>
<comment type="caution">
    <text evidence="14">The sequence shown here is derived from an EMBL/GenBank/DDBJ whole genome shotgun (WGS) entry which is preliminary data.</text>
</comment>
<dbReference type="GO" id="GO:0004222">
    <property type="term" value="F:metalloendopeptidase activity"/>
    <property type="evidence" value="ECO:0007669"/>
    <property type="project" value="InterPro"/>
</dbReference>
<dbReference type="Pfam" id="PF01435">
    <property type="entry name" value="Peptidase_M48"/>
    <property type="match status" value="1"/>
</dbReference>
<dbReference type="InterPro" id="IPR050083">
    <property type="entry name" value="HtpX_protease"/>
</dbReference>
<evidence type="ECO:0000259" key="13">
    <source>
        <dbReference type="Pfam" id="PF01435"/>
    </source>
</evidence>
<evidence type="ECO:0000256" key="1">
    <source>
        <dbReference type="ARBA" id="ARBA00001947"/>
    </source>
</evidence>
<reference evidence="14 15" key="1">
    <citation type="submission" date="2020-07" db="EMBL/GenBank/DDBJ databases">
        <title>Luteimonas sp. SJ-92.</title>
        <authorList>
            <person name="Huang X.-X."/>
            <person name="Xu L."/>
            <person name="Sun J.-Q."/>
        </authorList>
    </citation>
    <scope>NUCLEOTIDE SEQUENCE [LARGE SCALE GENOMIC DNA]</scope>
    <source>
        <strain evidence="14 15">SJ-92</strain>
    </source>
</reference>
<dbReference type="Gene3D" id="3.30.2010.10">
    <property type="entry name" value="Metalloproteases ('zincins'), catalytic domain"/>
    <property type="match status" value="1"/>
</dbReference>
<evidence type="ECO:0000256" key="8">
    <source>
        <dbReference type="ARBA" id="ARBA00022833"/>
    </source>
</evidence>
<keyword evidence="8" id="KW-0862">Zinc</keyword>
<comment type="subcellular location">
    <subcellularLocation>
        <location evidence="2">Cell membrane</location>
        <topology evidence="2">Multi-pass membrane protein</topology>
    </subcellularLocation>
</comment>
<evidence type="ECO:0000313" key="14">
    <source>
        <dbReference type="EMBL" id="NZA26853.1"/>
    </source>
</evidence>
<evidence type="ECO:0000256" key="9">
    <source>
        <dbReference type="ARBA" id="ARBA00022989"/>
    </source>
</evidence>
<dbReference type="PANTHER" id="PTHR43221:SF1">
    <property type="entry name" value="PROTEASE HTPX"/>
    <property type="match status" value="1"/>
</dbReference>
<sequence length="618" mass="66720">MATTQAHRELAHRLEEEAARSPRAYLVRLALLAALGYGLLLVLLAIAFGLPLLMLWHILANGARPGPELAYAVLLPLVFGAVVLRALWIRLGVPEGYVLGRGEAPALQEEVERLRQAAGAPALHGIVIDGELNAAAASVPRALGLLGHRHYLVLGLPLMQLFDREELAAVIAHEFGHFGSGHGGFGGWIYRVRLSWYRVLDGLAGSGFMFSRLLFKFYEWYVPYFNACSFALARRNEYEADAAAVAAVGREAAASALVRLELGARRVHGRFWPQVFDRARAQGHPPAAVHAQLVRALRADAPADLERVLEIAARDSDPEDTHPTLPQRLAAMAAGPQLRARGQAAAPALLGAALLAEIERGLDEYWRERVRAQWRQRYEEAAAARAQLAALEGLGAPGAQERLEHARLVESLRVDFDAEPLYARLLEAHPDSAMAHYRAGVLALRRGDADLGAARLRRAVTLDAGAVRPVVTDLETLAGDPDLDAACAVAVRSLREELAPAAQELAARDAAAADDEMLPHGLDAAALAALAEVLAAQPRIARAWLVRKRIAMAEAQAHFVLLLDWRGPVAGEGAALKRLVDALSLPGSFTAFTGSNERALAQRVRALCGEPVYRKGAR</sequence>
<evidence type="ECO:0000256" key="4">
    <source>
        <dbReference type="ARBA" id="ARBA00022670"/>
    </source>
</evidence>
<keyword evidence="5 12" id="KW-0812">Transmembrane</keyword>
<keyword evidence="7" id="KW-0378">Hydrolase</keyword>
<evidence type="ECO:0000256" key="11">
    <source>
        <dbReference type="ARBA" id="ARBA00023136"/>
    </source>
</evidence>
<dbReference type="Proteomes" id="UP000578091">
    <property type="component" value="Unassembled WGS sequence"/>
</dbReference>
<feature type="transmembrane region" description="Helical" evidence="12">
    <location>
        <begin position="29"/>
        <end position="57"/>
    </location>
</feature>
<protein>
    <submittedName>
        <fullName evidence="14">M48 family metalloprotease</fullName>
    </submittedName>
</protein>
<evidence type="ECO:0000256" key="12">
    <source>
        <dbReference type="SAM" id="Phobius"/>
    </source>
</evidence>
<evidence type="ECO:0000313" key="15">
    <source>
        <dbReference type="Proteomes" id="UP000578091"/>
    </source>
</evidence>
<proteinExistence type="predicted"/>
<keyword evidence="10 14" id="KW-0482">Metalloprotease</keyword>